<evidence type="ECO:0000313" key="1">
    <source>
        <dbReference type="EMBL" id="PZR37212.1"/>
    </source>
</evidence>
<evidence type="ECO:0000313" key="2">
    <source>
        <dbReference type="Proteomes" id="UP000249393"/>
    </source>
</evidence>
<name>A0A2W5VD72_9CAUL</name>
<organism evidence="1 2">
    <name type="scientific">Caulobacter segnis</name>
    <dbReference type="NCBI Taxonomy" id="88688"/>
    <lineage>
        <taxon>Bacteria</taxon>
        <taxon>Pseudomonadati</taxon>
        <taxon>Pseudomonadota</taxon>
        <taxon>Alphaproteobacteria</taxon>
        <taxon>Caulobacterales</taxon>
        <taxon>Caulobacteraceae</taxon>
        <taxon>Caulobacter</taxon>
    </lineage>
</organism>
<dbReference type="Proteomes" id="UP000249393">
    <property type="component" value="Unassembled WGS sequence"/>
</dbReference>
<evidence type="ECO:0008006" key="3">
    <source>
        <dbReference type="Google" id="ProtNLM"/>
    </source>
</evidence>
<protein>
    <recommendedName>
        <fullName evidence="3">Phage protein</fullName>
    </recommendedName>
</protein>
<comment type="caution">
    <text evidence="1">The sequence shown here is derived from an EMBL/GenBank/DDBJ whole genome shotgun (WGS) entry which is preliminary data.</text>
</comment>
<proteinExistence type="predicted"/>
<dbReference type="AlphaFoldDB" id="A0A2W5VD72"/>
<sequence length="84" mass="9522">MKNKLVDLNNHLFAQLERLSEEEMDATRIDLEIRRTEAIVDVSEQIIRTAGLQLRAAELVAEHGKRLTDHLPSNLPMIGPSYEG</sequence>
<dbReference type="RefSeq" id="WP_304273237.1">
    <property type="nucleotide sequence ID" value="NZ_QFQZ01000002.1"/>
</dbReference>
<accession>A0A2W5VD72</accession>
<reference evidence="1 2" key="1">
    <citation type="submission" date="2017-08" db="EMBL/GenBank/DDBJ databases">
        <title>Infants hospitalized years apart are colonized by the same room-sourced microbial strains.</title>
        <authorList>
            <person name="Brooks B."/>
            <person name="Olm M.R."/>
            <person name="Firek B.A."/>
            <person name="Baker R."/>
            <person name="Thomas B.C."/>
            <person name="Morowitz M.J."/>
            <person name="Banfield J.F."/>
        </authorList>
    </citation>
    <scope>NUCLEOTIDE SEQUENCE [LARGE SCALE GENOMIC DNA]</scope>
    <source>
        <strain evidence="1">S2_003_000_R2_4</strain>
    </source>
</reference>
<dbReference type="EMBL" id="QFQZ01000002">
    <property type="protein sequence ID" value="PZR37212.1"/>
    <property type="molecule type" value="Genomic_DNA"/>
</dbReference>
<gene>
    <name evidence="1" type="ORF">DI526_01460</name>
</gene>